<dbReference type="Gene3D" id="3.60.15.10">
    <property type="entry name" value="Ribonuclease Z/Hydroxyacylglutathione hydrolase-like"/>
    <property type="match status" value="1"/>
</dbReference>
<proteinExistence type="predicted"/>
<dbReference type="SUPFAM" id="SSF56281">
    <property type="entry name" value="Metallo-hydrolase/oxidoreductase"/>
    <property type="match status" value="1"/>
</dbReference>
<evidence type="ECO:0000313" key="1">
    <source>
        <dbReference type="EMBL" id="CAK7208972.1"/>
    </source>
</evidence>
<evidence type="ECO:0008006" key="3">
    <source>
        <dbReference type="Google" id="ProtNLM"/>
    </source>
</evidence>
<sequence length="199" mass="22317">MDLMICGMCGAQHDTRAFKSCKICDDPRQYVPPDGQTWTTLREMQRSKKYSNVFAPDKYDSGVISIHTTPQVAIGQRALLLCTEGGNLLWDCLTYLDDVTVQAINELGGIAAIVISHPHYYSTALHWAAAFGCKVYLSAEDCEWIMRRGDAHVLWEEPRMDFLDGQVTAVKVGGHYRAVLREPTIGFCSSPRPLEAFKR</sequence>
<dbReference type="EMBL" id="CAWUHD010000002">
    <property type="protein sequence ID" value="CAK7208972.1"/>
    <property type="molecule type" value="Genomic_DNA"/>
</dbReference>
<reference evidence="1 2" key="1">
    <citation type="submission" date="2024-01" db="EMBL/GenBank/DDBJ databases">
        <authorList>
            <person name="Allen C."/>
            <person name="Tagirdzhanova G."/>
        </authorList>
    </citation>
    <scope>NUCLEOTIDE SEQUENCE [LARGE SCALE GENOMIC DNA]</scope>
</reference>
<evidence type="ECO:0000313" key="2">
    <source>
        <dbReference type="Proteomes" id="UP001642482"/>
    </source>
</evidence>
<accession>A0ABP0AP08</accession>
<dbReference type="InterPro" id="IPR036866">
    <property type="entry name" value="RibonucZ/Hydroxyglut_hydro"/>
</dbReference>
<name>A0ABP0AP08_9PEZI</name>
<protein>
    <recommendedName>
        <fullName evidence="3">Metallo-beta-lactamase domain-containing protein</fullName>
    </recommendedName>
</protein>
<keyword evidence="2" id="KW-1185">Reference proteome</keyword>
<dbReference type="PANTHER" id="PTHR36839:SF1">
    <property type="entry name" value="METALLO-BETA-LACTAMASE FAMILY PROTEIN (AFU_ORTHOLOGUE AFUA_5G12770)"/>
    <property type="match status" value="1"/>
</dbReference>
<comment type="caution">
    <text evidence="1">The sequence shown here is derived from an EMBL/GenBank/DDBJ whole genome shotgun (WGS) entry which is preliminary data.</text>
</comment>
<organism evidence="1 2">
    <name type="scientific">Sporothrix eucalyptigena</name>
    <dbReference type="NCBI Taxonomy" id="1812306"/>
    <lineage>
        <taxon>Eukaryota</taxon>
        <taxon>Fungi</taxon>
        <taxon>Dikarya</taxon>
        <taxon>Ascomycota</taxon>
        <taxon>Pezizomycotina</taxon>
        <taxon>Sordariomycetes</taxon>
        <taxon>Sordariomycetidae</taxon>
        <taxon>Ophiostomatales</taxon>
        <taxon>Ophiostomataceae</taxon>
        <taxon>Sporothrix</taxon>
    </lineage>
</organism>
<gene>
    <name evidence="1" type="ORF">SEUCBS140593_000336</name>
</gene>
<dbReference type="Proteomes" id="UP001642482">
    <property type="component" value="Unassembled WGS sequence"/>
</dbReference>
<dbReference type="PANTHER" id="PTHR36839">
    <property type="entry name" value="METALLO-BETA-LACTAMASE FAMILY PROTEIN (AFU_ORTHOLOGUE AFUA_5G12770)"/>
    <property type="match status" value="1"/>
</dbReference>